<name>A9JXG9_PHANO</name>
<organism evidence="2 3">
    <name type="scientific">Phaeosphaeria nodorum (strain SN15 / ATCC MYA-4574 / FGSC 10173)</name>
    <name type="common">Glume blotch fungus</name>
    <name type="synonym">Parastagonospora nodorum</name>
    <dbReference type="NCBI Taxonomy" id="321614"/>
    <lineage>
        <taxon>Eukaryota</taxon>
        <taxon>Fungi</taxon>
        <taxon>Dikarya</taxon>
        <taxon>Ascomycota</taxon>
        <taxon>Pezizomycotina</taxon>
        <taxon>Dothideomycetes</taxon>
        <taxon>Pleosporomycetidae</taxon>
        <taxon>Pleosporales</taxon>
        <taxon>Pleosporineae</taxon>
        <taxon>Phaeosphaeriaceae</taxon>
        <taxon>Parastagonospora</taxon>
    </lineage>
</organism>
<dbReference type="Proteomes" id="UP000001055">
    <property type="component" value="Unassembled WGS sequence"/>
</dbReference>
<dbReference type="EMBL" id="CH445360">
    <property type="protein sequence ID" value="EDP89870.1"/>
    <property type="molecule type" value="Genomic_DNA"/>
</dbReference>
<dbReference type="RefSeq" id="XP_001805378.1">
    <property type="nucleotide sequence ID" value="XM_001805326.1"/>
</dbReference>
<feature type="region of interest" description="Disordered" evidence="1">
    <location>
        <begin position="85"/>
        <end position="145"/>
    </location>
</feature>
<feature type="compositionally biased region" description="Polar residues" evidence="1">
    <location>
        <begin position="92"/>
        <end position="106"/>
    </location>
</feature>
<dbReference type="KEGG" id="pno:SNOG_20173"/>
<dbReference type="InParanoid" id="A9JXG9"/>
<proteinExistence type="predicted"/>
<dbReference type="GeneID" id="5982306"/>
<protein>
    <submittedName>
        <fullName evidence="2">Uncharacterized protein</fullName>
    </submittedName>
</protein>
<gene>
    <name evidence="2" type="ORF">SNOG_20173</name>
</gene>
<accession>A9JXG9</accession>
<sequence>MVGASRQWKSEAAEAYHRPALPLQPPPAREERASEWFLPIRTPPAHCVAQSNFCFASLSNQSVCFLLHQASHSQPQITSLATLHARGHRRQTPTGTSVHYSGASTQRAARPAPGPARHFARARETRPALLLSNHRRESTSPPQVS</sequence>
<evidence type="ECO:0000313" key="3">
    <source>
        <dbReference type="Proteomes" id="UP000001055"/>
    </source>
</evidence>
<feature type="compositionally biased region" description="Low complexity" evidence="1">
    <location>
        <begin position="107"/>
        <end position="117"/>
    </location>
</feature>
<dbReference type="AlphaFoldDB" id="A9JXG9"/>
<evidence type="ECO:0000313" key="2">
    <source>
        <dbReference type="EMBL" id="EDP89870.1"/>
    </source>
</evidence>
<reference evidence="3" key="1">
    <citation type="journal article" date="2007" name="Plant Cell">
        <title>Dothideomycete-plant interactions illuminated by genome sequencing and EST analysis of the wheat pathogen Stagonospora nodorum.</title>
        <authorList>
            <person name="Hane J.K."/>
            <person name="Lowe R.G."/>
            <person name="Solomon P.S."/>
            <person name="Tan K.C."/>
            <person name="Schoch C.L."/>
            <person name="Spatafora J.W."/>
            <person name="Crous P.W."/>
            <person name="Kodira C."/>
            <person name="Birren B.W."/>
            <person name="Galagan J.E."/>
            <person name="Torriani S.F."/>
            <person name="McDonald B.A."/>
            <person name="Oliver R.P."/>
        </authorList>
    </citation>
    <scope>NUCLEOTIDE SEQUENCE [LARGE SCALE GENOMIC DNA]</scope>
    <source>
        <strain evidence="3">SN15 / ATCC MYA-4574 / FGSC 10173</strain>
    </source>
</reference>
<evidence type="ECO:0000256" key="1">
    <source>
        <dbReference type="SAM" id="MobiDB-lite"/>
    </source>
</evidence>
<dbReference type="HOGENOM" id="CLU_1787517_0_0_1"/>